<evidence type="ECO:0000256" key="10">
    <source>
        <dbReference type="SAM" id="MobiDB-lite"/>
    </source>
</evidence>
<evidence type="ECO:0000256" key="4">
    <source>
        <dbReference type="ARBA" id="ARBA00022846"/>
    </source>
</evidence>
<comment type="caution">
    <text evidence="11">The sequence shown here is derived from an EMBL/GenBank/DDBJ whole genome shotgun (WGS) entry which is preliminary data.</text>
</comment>
<dbReference type="Proteomes" id="UP000195570">
    <property type="component" value="Unassembled WGS sequence"/>
</dbReference>
<proteinExistence type="inferred from homology"/>
<keyword evidence="5" id="KW-0175">Coiled coil</keyword>
<comment type="subunit">
    <text evidence="9">Microtubule inner protein component of sperm flagellar doublet microtubules.</text>
</comment>
<evidence type="ECO:0000256" key="9">
    <source>
        <dbReference type="ARBA" id="ARBA00046435"/>
    </source>
</evidence>
<comment type="similarity">
    <text evidence="2">Belongs to the RIB43A family.</text>
</comment>
<keyword evidence="12" id="KW-1185">Reference proteome</keyword>
<evidence type="ECO:0000256" key="8">
    <source>
        <dbReference type="ARBA" id="ARBA00023273"/>
    </source>
</evidence>
<dbReference type="VEuPathDB" id="TriTrypDB:TEOVI_000093900"/>
<dbReference type="AlphaFoldDB" id="A0A1G4IBP7"/>
<feature type="region of interest" description="Disordered" evidence="10">
    <location>
        <begin position="126"/>
        <end position="157"/>
    </location>
</feature>
<gene>
    <name evidence="11" type="ORF">TEOVI_000093900</name>
</gene>
<keyword evidence="4 11" id="KW-0282">Flagellum</keyword>
<evidence type="ECO:0000313" key="11">
    <source>
        <dbReference type="EMBL" id="SCU69373.1"/>
    </source>
</evidence>
<protein>
    <submittedName>
        <fullName evidence="11">Flagellar protofilament ribbon protein, putative</fullName>
    </submittedName>
</protein>
<name>A0A1G4IBP7_TRYEQ</name>
<keyword evidence="6" id="KW-0969">Cilium</keyword>
<evidence type="ECO:0000256" key="1">
    <source>
        <dbReference type="ARBA" id="ARBA00004611"/>
    </source>
</evidence>
<evidence type="ECO:0000256" key="3">
    <source>
        <dbReference type="ARBA" id="ARBA00022490"/>
    </source>
</evidence>
<comment type="subcellular location">
    <subcellularLocation>
        <location evidence="1">Cytoplasm</location>
        <location evidence="1">Cytoskeleton</location>
        <location evidence="1">Flagellum axoneme</location>
    </subcellularLocation>
</comment>
<feature type="compositionally biased region" description="Basic and acidic residues" evidence="10">
    <location>
        <begin position="126"/>
        <end position="142"/>
    </location>
</feature>
<keyword evidence="8" id="KW-0966">Cell projection</keyword>
<dbReference type="PANTHER" id="PTHR14517:SF6">
    <property type="entry name" value="RE41410P"/>
    <property type="match status" value="1"/>
</dbReference>
<dbReference type="PANTHER" id="PTHR14517">
    <property type="entry name" value="RIB43A-RELATED"/>
    <property type="match status" value="1"/>
</dbReference>
<keyword evidence="3" id="KW-0963">Cytoplasm</keyword>
<sequence>MEPAAETINVASNSSSLPQLETATTREKKRLFMMQRAERLKDPKMRHMGIDKEALDRQVREREALRQLEKERNDFYDRQALLMDRHAQALQKEVNEIRANREKQLLDYRETYQKKETQREWDLNDPHWKAKDLPGRVGDNDPRTGVSSLQKFEGEDLDYKNRRAAQQRQQREWARQQTEEKLAKKWMEEEANRVFDERNEETNRRIYDIEQGIAEQRRMIHKNQAEFNKALAEQKRREAIRDKEEDTRKALEEIRFHMEGDFLNETETVVSELGKKVKAERYKGMTEEQKRKFLEDRARQRDLLRRRRFMEVEEERRWAQQDNLQLRMANALERQKERERHAERLSIAAEQMKQREASQIRKKQLDELYTNQVDEDYFKYWDLCM</sequence>
<reference evidence="11" key="1">
    <citation type="submission" date="2016-09" db="EMBL/GenBank/DDBJ databases">
        <authorList>
            <person name="Hebert L."/>
            <person name="Moumen B."/>
        </authorList>
    </citation>
    <scope>NUCLEOTIDE SEQUENCE [LARGE SCALE GENOMIC DNA]</scope>
    <source>
        <strain evidence="11">OVI</strain>
    </source>
</reference>
<feature type="region of interest" description="Disordered" evidence="10">
    <location>
        <begin position="1"/>
        <end position="23"/>
    </location>
</feature>
<accession>A0A1G4IBP7</accession>
<keyword evidence="7" id="KW-0206">Cytoskeleton</keyword>
<dbReference type="RefSeq" id="XP_067080358.1">
    <property type="nucleotide sequence ID" value="XM_067224257.1"/>
</dbReference>
<evidence type="ECO:0000256" key="6">
    <source>
        <dbReference type="ARBA" id="ARBA00023069"/>
    </source>
</evidence>
<dbReference type="GeneID" id="92374879"/>
<organism evidence="11 12">
    <name type="scientific">Trypanosoma equiperdum</name>
    <dbReference type="NCBI Taxonomy" id="5694"/>
    <lineage>
        <taxon>Eukaryota</taxon>
        <taxon>Discoba</taxon>
        <taxon>Euglenozoa</taxon>
        <taxon>Kinetoplastea</taxon>
        <taxon>Metakinetoplastina</taxon>
        <taxon>Trypanosomatida</taxon>
        <taxon>Trypanosomatidae</taxon>
        <taxon>Trypanosoma</taxon>
    </lineage>
</organism>
<evidence type="ECO:0000256" key="5">
    <source>
        <dbReference type="ARBA" id="ARBA00023054"/>
    </source>
</evidence>
<evidence type="ECO:0000256" key="7">
    <source>
        <dbReference type="ARBA" id="ARBA00023212"/>
    </source>
</evidence>
<evidence type="ECO:0000256" key="2">
    <source>
        <dbReference type="ARBA" id="ARBA00006875"/>
    </source>
</evidence>
<dbReference type="EMBL" id="CZPT02001198">
    <property type="protein sequence ID" value="SCU69373.1"/>
    <property type="molecule type" value="Genomic_DNA"/>
</dbReference>
<feature type="compositionally biased region" description="Polar residues" evidence="10">
    <location>
        <begin position="9"/>
        <end position="23"/>
    </location>
</feature>
<dbReference type="Pfam" id="PF05914">
    <property type="entry name" value="RIB43A"/>
    <property type="match status" value="1"/>
</dbReference>
<dbReference type="InterPro" id="IPR008805">
    <property type="entry name" value="RIB43A"/>
</dbReference>
<evidence type="ECO:0000313" key="12">
    <source>
        <dbReference type="Proteomes" id="UP000195570"/>
    </source>
</evidence>